<protein>
    <submittedName>
        <fullName evidence="4">3-ketoacyl-CoA thiolase 1, peroxisomal-like isoform X1</fullName>
    </submittedName>
</protein>
<dbReference type="PANTHER" id="PTHR43853:SF8">
    <property type="entry name" value="3-KETOACYL-COA THIOLASE, PEROXISOMAL"/>
    <property type="match status" value="1"/>
</dbReference>
<dbReference type="InterPro" id="IPR016039">
    <property type="entry name" value="Thiolase-like"/>
</dbReference>
<gene>
    <name evidence="4" type="ORF">E5676_scaffold218G00440</name>
</gene>
<dbReference type="Proteomes" id="UP000321947">
    <property type="component" value="Unassembled WGS sequence"/>
</dbReference>
<name>A0A5D3BX89_CUCMM</name>
<comment type="caution">
    <text evidence="4">The sequence shown here is derived from an EMBL/GenBank/DDBJ whole genome shotgun (WGS) entry which is preliminary data.</text>
</comment>
<dbReference type="InterPro" id="IPR050215">
    <property type="entry name" value="Thiolase-like_sf_Thiolase"/>
</dbReference>
<dbReference type="SUPFAM" id="SSF53901">
    <property type="entry name" value="Thiolase-like"/>
    <property type="match status" value="1"/>
</dbReference>
<accession>A0A5D3BX89</accession>
<sequence length="220" mass="24567">MPRVHLEVACLNPRKIVEDVPRDVHINFLKVERNLHYRRIHATEELAVEEGGGVEMHVLEDVGHWVHADNPRGLFRILTFSAVGMDSTIMVVVPIVAILAAIKAAGHESNDIYLFEIKEALVSQFVYCRNKLGLHSEKINVNGGAITIVHPLGATGKGRRKGEDKHKLRFLKHIKINIVRGNNWIGSCVTFGEFLRNPGNSGGVLKLYESNDRPNLPKPP</sequence>
<evidence type="ECO:0000256" key="1">
    <source>
        <dbReference type="ARBA" id="ARBA00022832"/>
    </source>
</evidence>
<dbReference type="Gene3D" id="3.40.47.10">
    <property type="match status" value="1"/>
</dbReference>
<dbReference type="GO" id="GO:0010124">
    <property type="term" value="P:phenylacetate catabolic process"/>
    <property type="evidence" value="ECO:0007669"/>
    <property type="project" value="TreeGrafter"/>
</dbReference>
<dbReference type="PANTHER" id="PTHR43853">
    <property type="entry name" value="3-KETOACYL-COA THIOLASE, PEROXISOMAL"/>
    <property type="match status" value="1"/>
</dbReference>
<dbReference type="GO" id="GO:0003988">
    <property type="term" value="F:acetyl-CoA C-acyltransferase activity"/>
    <property type="evidence" value="ECO:0007669"/>
    <property type="project" value="TreeGrafter"/>
</dbReference>
<evidence type="ECO:0000313" key="4">
    <source>
        <dbReference type="EMBL" id="TYK02846.1"/>
    </source>
</evidence>
<reference evidence="4 5" key="1">
    <citation type="submission" date="2019-08" db="EMBL/GenBank/DDBJ databases">
        <title>Draft genome sequences of two oriental melons (Cucumis melo L. var makuwa).</title>
        <authorList>
            <person name="Kwon S.-Y."/>
        </authorList>
    </citation>
    <scope>NUCLEOTIDE SEQUENCE [LARGE SCALE GENOMIC DNA]</scope>
    <source>
        <strain evidence="5">cv. Chang Bougi</strain>
        <tissue evidence="4">Leaf</tissue>
    </source>
</reference>
<dbReference type="EMBL" id="SSTD01015334">
    <property type="protein sequence ID" value="TYK02846.1"/>
    <property type="molecule type" value="Genomic_DNA"/>
</dbReference>
<dbReference type="InterPro" id="IPR020617">
    <property type="entry name" value="Thiolase_C"/>
</dbReference>
<keyword evidence="2" id="KW-0443">Lipid metabolism</keyword>
<dbReference type="GO" id="GO:0005777">
    <property type="term" value="C:peroxisome"/>
    <property type="evidence" value="ECO:0007669"/>
    <property type="project" value="TreeGrafter"/>
</dbReference>
<evidence type="ECO:0000256" key="2">
    <source>
        <dbReference type="ARBA" id="ARBA00023098"/>
    </source>
</evidence>
<evidence type="ECO:0000259" key="3">
    <source>
        <dbReference type="Pfam" id="PF02803"/>
    </source>
</evidence>
<dbReference type="AlphaFoldDB" id="A0A5D3BX89"/>
<feature type="domain" description="Thiolase C-terminal" evidence="3">
    <location>
        <begin position="76"/>
        <end position="156"/>
    </location>
</feature>
<keyword evidence="1" id="KW-0276">Fatty acid metabolism</keyword>
<evidence type="ECO:0000313" key="5">
    <source>
        <dbReference type="Proteomes" id="UP000321947"/>
    </source>
</evidence>
<organism evidence="4 5">
    <name type="scientific">Cucumis melo var. makuwa</name>
    <name type="common">Oriental melon</name>
    <dbReference type="NCBI Taxonomy" id="1194695"/>
    <lineage>
        <taxon>Eukaryota</taxon>
        <taxon>Viridiplantae</taxon>
        <taxon>Streptophyta</taxon>
        <taxon>Embryophyta</taxon>
        <taxon>Tracheophyta</taxon>
        <taxon>Spermatophyta</taxon>
        <taxon>Magnoliopsida</taxon>
        <taxon>eudicotyledons</taxon>
        <taxon>Gunneridae</taxon>
        <taxon>Pentapetalae</taxon>
        <taxon>rosids</taxon>
        <taxon>fabids</taxon>
        <taxon>Cucurbitales</taxon>
        <taxon>Cucurbitaceae</taxon>
        <taxon>Benincaseae</taxon>
        <taxon>Cucumis</taxon>
    </lineage>
</organism>
<dbReference type="Pfam" id="PF02803">
    <property type="entry name" value="Thiolase_C"/>
    <property type="match status" value="1"/>
</dbReference>
<proteinExistence type="predicted"/>
<dbReference type="GO" id="GO:0006635">
    <property type="term" value="P:fatty acid beta-oxidation"/>
    <property type="evidence" value="ECO:0007669"/>
    <property type="project" value="TreeGrafter"/>
</dbReference>